<evidence type="ECO:0000313" key="2">
    <source>
        <dbReference type="Proteomes" id="UP000076407"/>
    </source>
</evidence>
<evidence type="ECO:0000313" key="1">
    <source>
        <dbReference type="EnsemblMetazoa" id="AQUA014604-PA"/>
    </source>
</evidence>
<protein>
    <submittedName>
        <fullName evidence="1">Uncharacterized protein</fullName>
    </submittedName>
</protein>
<organism evidence="1 2">
    <name type="scientific">Anopheles quadriannulatus</name>
    <name type="common">Mosquito</name>
    <dbReference type="NCBI Taxonomy" id="34691"/>
    <lineage>
        <taxon>Eukaryota</taxon>
        <taxon>Metazoa</taxon>
        <taxon>Ecdysozoa</taxon>
        <taxon>Arthropoda</taxon>
        <taxon>Hexapoda</taxon>
        <taxon>Insecta</taxon>
        <taxon>Pterygota</taxon>
        <taxon>Neoptera</taxon>
        <taxon>Endopterygota</taxon>
        <taxon>Diptera</taxon>
        <taxon>Nematocera</taxon>
        <taxon>Culicoidea</taxon>
        <taxon>Culicidae</taxon>
        <taxon>Anophelinae</taxon>
        <taxon>Anopheles</taxon>
    </lineage>
</organism>
<dbReference type="EnsemblMetazoa" id="AQUA014604-RA">
    <property type="protein sequence ID" value="AQUA014604-PA"/>
    <property type="gene ID" value="AQUA014604"/>
</dbReference>
<dbReference type="Proteomes" id="UP000076407">
    <property type="component" value="Unassembled WGS sequence"/>
</dbReference>
<name>A0A182XRY6_ANOQN</name>
<dbReference type="VEuPathDB" id="VectorBase:AQUA014604"/>
<sequence>MVKMGVVFLCSFFFSFP</sequence>
<proteinExistence type="predicted"/>
<accession>A0A182XRY6</accession>
<reference evidence="1" key="1">
    <citation type="submission" date="2020-05" db="UniProtKB">
        <authorList>
            <consortium name="EnsemblMetazoa"/>
        </authorList>
    </citation>
    <scope>IDENTIFICATION</scope>
    <source>
        <strain evidence="1">SANGQUA</strain>
    </source>
</reference>
<dbReference type="AlphaFoldDB" id="A0A182XRY6"/>
<keyword evidence="2" id="KW-1185">Reference proteome</keyword>